<dbReference type="Gene3D" id="1.10.555.10">
    <property type="entry name" value="Rho GTPase activation protein"/>
    <property type="match status" value="1"/>
</dbReference>
<dbReference type="PANTHER" id="PTHR45808">
    <property type="entry name" value="RHO GTPASE-ACTIVATING PROTEIN 68F"/>
    <property type="match status" value="1"/>
</dbReference>
<accession>A0A8J4PWR7</accession>
<feature type="compositionally biased region" description="Low complexity" evidence="3">
    <location>
        <begin position="698"/>
        <end position="710"/>
    </location>
</feature>
<reference evidence="5" key="1">
    <citation type="submission" date="2020-01" db="EMBL/GenBank/DDBJ databases">
        <title>Development of genomics and gene disruption for Polysphondylium violaceum indicates a role for the polyketide synthase stlB in stalk morphogenesis.</title>
        <authorList>
            <person name="Narita B."/>
            <person name="Kawabe Y."/>
            <person name="Kin K."/>
            <person name="Saito T."/>
            <person name="Gibbs R."/>
            <person name="Kuspa A."/>
            <person name="Muzny D."/>
            <person name="Queller D."/>
            <person name="Richards S."/>
            <person name="Strassman J."/>
            <person name="Sucgang R."/>
            <person name="Worley K."/>
            <person name="Schaap P."/>
        </authorList>
    </citation>
    <scope>NUCLEOTIDE SEQUENCE</scope>
    <source>
        <strain evidence="5">QSvi11</strain>
    </source>
</reference>
<dbReference type="OrthoDB" id="19923at2759"/>
<evidence type="ECO:0000313" key="5">
    <source>
        <dbReference type="EMBL" id="KAF2074277.1"/>
    </source>
</evidence>
<dbReference type="GO" id="GO:0005096">
    <property type="term" value="F:GTPase activator activity"/>
    <property type="evidence" value="ECO:0007669"/>
    <property type="project" value="TreeGrafter"/>
</dbReference>
<organism evidence="5 6">
    <name type="scientific">Polysphondylium violaceum</name>
    <dbReference type="NCBI Taxonomy" id="133409"/>
    <lineage>
        <taxon>Eukaryota</taxon>
        <taxon>Amoebozoa</taxon>
        <taxon>Evosea</taxon>
        <taxon>Eumycetozoa</taxon>
        <taxon>Dictyostelia</taxon>
        <taxon>Dictyosteliales</taxon>
        <taxon>Dictyosteliaceae</taxon>
        <taxon>Polysphondylium</taxon>
    </lineage>
</organism>
<feature type="compositionally biased region" description="Low complexity" evidence="3">
    <location>
        <begin position="600"/>
        <end position="612"/>
    </location>
</feature>
<feature type="compositionally biased region" description="Low complexity" evidence="3">
    <location>
        <begin position="629"/>
        <end position="642"/>
    </location>
</feature>
<gene>
    <name evidence="5" type="ORF">CYY_004410</name>
</gene>
<dbReference type="InterPro" id="IPR000198">
    <property type="entry name" value="RhoGAP_dom"/>
</dbReference>
<evidence type="ECO:0000256" key="1">
    <source>
        <dbReference type="ARBA" id="ARBA00004496"/>
    </source>
</evidence>
<dbReference type="Gene3D" id="1.20.1270.60">
    <property type="entry name" value="Arfaptin homology (AH) domain/BAR domain"/>
    <property type="match status" value="1"/>
</dbReference>
<dbReference type="InterPro" id="IPR008936">
    <property type="entry name" value="Rho_GTPase_activation_prot"/>
</dbReference>
<dbReference type="EMBL" id="AJWJ01000155">
    <property type="protein sequence ID" value="KAF2074277.1"/>
    <property type="molecule type" value="Genomic_DNA"/>
</dbReference>
<evidence type="ECO:0000256" key="3">
    <source>
        <dbReference type="SAM" id="MobiDB-lite"/>
    </source>
</evidence>
<dbReference type="AlphaFoldDB" id="A0A8J4PWR7"/>
<feature type="compositionally biased region" description="Low complexity" evidence="3">
    <location>
        <begin position="583"/>
        <end position="592"/>
    </location>
</feature>
<sequence length="769" mass="85583">MKKINRAYGEAKVSLSAMINKDVSPTEIPEYIAKVNSIQGIKYFSKDILNGLSKQSKSNQVLIEENAQLGETLIEYGSWYGNSEGGACDSLGNLIKVFGDLHVQMEVCRSKLDIAVANRLHNQMNEFMKNDIKDAFLAKNRYDKSRITFDAASETFKTLRKKPNVNQDKLSDAEQELDYATQQFSDVSTESLYRMEDIVEKYNEEMFDSVYDIIKQYKEYFDKGTEIINQILPEIDQHKKSMAKYKQSMNERKSKRANFVVFEQSNNSNNSSNNIQISSPPPIPTSKYSINSNNNNNNNNNNDNARGSRSSMVALKVFGVPLQVVVDRENRDTPMIVDKAIEYLEKNIKTEGLFRISPNQKTLLEVKQLANTGSIQSFDINYQYDDAHLVSSFLKAYLREMPVPLFTFELYKKITDCVLDDQKDKESMAKSLSEILKQLPYCNLILVKKLFALLYSISVESKINKMNTSNLAVVLAPNILYPKQLDIQAISNSNAAVEFMISQYILIFKPLEGIPAVERKSSELKKSNDTAVLPPRLPTRPASVMFKQSPLNNDKGVLKSQSSSSIAMSPPPLPPKSNRLSVSTSTLMSPPASSTPPPSSLSSSSSTITNPTTPSPPPLSPVSSPPSTPVINNSNSNNKPINNRVSVYLSNFNQQHQSNSPSTATPTPPPKPSRYSVMIPTTKNNINNNDLPPPLAPLPSSSNSSSTASPAPSPPPTFKKRPQPLKVEQGKSVVKDGVKISHSLLDDSVSYSPVTDNYDYTSSDSFYDW</sequence>
<comment type="subcellular location">
    <subcellularLocation>
        <location evidence="1">Cytoplasm</location>
    </subcellularLocation>
</comment>
<dbReference type="InterPro" id="IPR004148">
    <property type="entry name" value="BAR_dom"/>
</dbReference>
<evidence type="ECO:0000259" key="4">
    <source>
        <dbReference type="PROSITE" id="PS50238"/>
    </source>
</evidence>
<keyword evidence="6" id="KW-1185">Reference proteome</keyword>
<dbReference type="InterPro" id="IPR027267">
    <property type="entry name" value="AH/BAR_dom_sf"/>
</dbReference>
<evidence type="ECO:0000313" key="6">
    <source>
        <dbReference type="Proteomes" id="UP000695562"/>
    </source>
</evidence>
<feature type="domain" description="Rho-GAP" evidence="4">
    <location>
        <begin position="320"/>
        <end position="508"/>
    </location>
</feature>
<dbReference type="Proteomes" id="UP000695562">
    <property type="component" value="Unassembled WGS sequence"/>
</dbReference>
<dbReference type="Pfam" id="PF16746">
    <property type="entry name" value="BAR_3"/>
    <property type="match status" value="1"/>
</dbReference>
<dbReference type="CDD" id="cd07307">
    <property type="entry name" value="BAR"/>
    <property type="match status" value="1"/>
</dbReference>
<evidence type="ECO:0000256" key="2">
    <source>
        <dbReference type="ARBA" id="ARBA00022490"/>
    </source>
</evidence>
<dbReference type="SUPFAM" id="SSF48350">
    <property type="entry name" value="GTPase activation domain, GAP"/>
    <property type="match status" value="1"/>
</dbReference>
<comment type="caution">
    <text evidence="5">The sequence shown here is derived from an EMBL/GenBank/DDBJ whole genome shotgun (WGS) entry which is preliminary data.</text>
</comment>
<feature type="region of interest" description="Disordered" evidence="3">
    <location>
        <begin position="521"/>
        <end position="642"/>
    </location>
</feature>
<feature type="compositionally biased region" description="Low complexity" evidence="3">
    <location>
        <begin position="680"/>
        <end position="690"/>
    </location>
</feature>
<dbReference type="GO" id="GO:0005737">
    <property type="term" value="C:cytoplasm"/>
    <property type="evidence" value="ECO:0007669"/>
    <property type="project" value="UniProtKB-SubCell"/>
</dbReference>
<feature type="compositionally biased region" description="Polar residues" evidence="3">
    <location>
        <begin position="749"/>
        <end position="769"/>
    </location>
</feature>
<dbReference type="PROSITE" id="PS50238">
    <property type="entry name" value="RHOGAP"/>
    <property type="match status" value="1"/>
</dbReference>
<feature type="compositionally biased region" description="Low complexity" evidence="3">
    <location>
        <begin position="264"/>
        <end position="278"/>
    </location>
</feature>
<dbReference type="Pfam" id="PF00620">
    <property type="entry name" value="RhoGAP"/>
    <property type="match status" value="1"/>
</dbReference>
<feature type="compositionally biased region" description="Low complexity" evidence="3">
    <location>
        <begin position="291"/>
        <end position="304"/>
    </location>
</feature>
<dbReference type="SUPFAM" id="SSF103657">
    <property type="entry name" value="BAR/IMD domain-like"/>
    <property type="match status" value="1"/>
</dbReference>
<name>A0A8J4PWR7_9MYCE</name>
<keyword evidence="2" id="KW-0963">Cytoplasm</keyword>
<dbReference type="GO" id="GO:0007264">
    <property type="term" value="P:small GTPase-mediated signal transduction"/>
    <property type="evidence" value="ECO:0007669"/>
    <property type="project" value="TreeGrafter"/>
</dbReference>
<proteinExistence type="predicted"/>
<feature type="region of interest" description="Disordered" evidence="3">
    <location>
        <begin position="264"/>
        <end position="307"/>
    </location>
</feature>
<dbReference type="CDD" id="cd00159">
    <property type="entry name" value="RhoGAP"/>
    <property type="match status" value="1"/>
</dbReference>
<feature type="compositionally biased region" description="Pro residues" evidence="3">
    <location>
        <begin position="613"/>
        <end position="628"/>
    </location>
</feature>
<dbReference type="PANTHER" id="PTHR45808:SF16">
    <property type="entry name" value="RHO GTPASE-ACTIVATING PROTEIN GACR"/>
    <property type="match status" value="1"/>
</dbReference>
<feature type="region of interest" description="Disordered" evidence="3">
    <location>
        <begin position="655"/>
        <end position="769"/>
    </location>
</feature>
<dbReference type="SMART" id="SM00324">
    <property type="entry name" value="RhoGAP"/>
    <property type="match status" value="1"/>
</dbReference>
<protein>
    <recommendedName>
        <fullName evidence="4">Rho-GAP domain-containing protein</fullName>
    </recommendedName>
</protein>